<sequence length="645" mass="68841">MKAKSLRFKLIAGGILVVLIPLLAVGYFAVTRASEALQSLGREQVVNLSKDLSSMTDLVLKEELKLSTEIGSDVKLQESVSAVVETGRQNAATEAELLDKRLSGIMTSIGHDYEAMFLADPKGIIYSDGNKGAYRDVSIADRPYFQKAKNGKTLVGNPIKSKVTGDVVVPVASPVQHPDGKFAGILALIVKIDFIAEKITSVKIGKTGYPFLVNQKGLILVHPDETLILETNITQLPGMEGIARAATNGQTGVENYIYKGDKKIGGFAPVGLTGWSVVTTQTADDFMGTANSIRNFMTLMTVVFLGATMLIVIFFSNGISRRVMNIVDSLNRGSEQVASASGQVASTSQSLAEGSSEQASSLEETSSSLEQMAAQTRQNSQNADQADNAVKETSKVVENGVSSMERMNSAINEIKESSNETSKIIKTIDDIAFQTNLLALNAAVEAARAGEAGKGFAVVAEEVRNLAQRSAEAAQNTSQLIEKSQENANNGVSVAEEVATQLNSIKESSVKVNTLISEIAAASKEQTQGIEQVNVAVSEMDKVVQQNAADSEESASAAEELSSQATEMEKMVAELEAVVAGSAAGSSNRSEDSRQSKAGLRSKKQSSHQPEKRQQKQTTKRLAGKSRSNNADEVIPLDDNDFKEF</sequence>
<evidence type="ECO:0000256" key="9">
    <source>
        <dbReference type="SAM" id="MobiDB-lite"/>
    </source>
</evidence>
<dbReference type="Gene3D" id="3.30.450.20">
    <property type="entry name" value="PAS domain"/>
    <property type="match status" value="2"/>
</dbReference>
<organism evidence="12 13">
    <name type="scientific">Desulfosalsimonas propionicica</name>
    <dbReference type="NCBI Taxonomy" id="332175"/>
    <lineage>
        <taxon>Bacteria</taxon>
        <taxon>Pseudomonadati</taxon>
        <taxon>Thermodesulfobacteriota</taxon>
        <taxon>Desulfobacteria</taxon>
        <taxon>Desulfobacterales</taxon>
        <taxon>Desulfosalsimonadaceae</taxon>
        <taxon>Desulfosalsimonas</taxon>
    </lineage>
</organism>
<dbReference type="GO" id="GO:0004888">
    <property type="term" value="F:transmembrane signaling receptor activity"/>
    <property type="evidence" value="ECO:0007669"/>
    <property type="project" value="InterPro"/>
</dbReference>
<comment type="subcellular location">
    <subcellularLocation>
        <location evidence="1">Cell membrane</location>
        <topology evidence="1">Multi-pass membrane protein</topology>
    </subcellularLocation>
</comment>
<dbReference type="GO" id="GO:0006935">
    <property type="term" value="P:chemotaxis"/>
    <property type="evidence" value="ECO:0007669"/>
    <property type="project" value="UniProtKB-KW"/>
</dbReference>
<feature type="compositionally biased region" description="Polar residues" evidence="9">
    <location>
        <begin position="373"/>
        <end position="385"/>
    </location>
</feature>
<feature type="region of interest" description="Disordered" evidence="9">
    <location>
        <begin position="579"/>
        <end position="645"/>
    </location>
</feature>
<keyword evidence="5 10" id="KW-1133">Transmembrane helix</keyword>
<evidence type="ECO:0000256" key="4">
    <source>
        <dbReference type="ARBA" id="ARBA00022692"/>
    </source>
</evidence>
<dbReference type="PANTHER" id="PTHR43531:SF11">
    <property type="entry name" value="METHYL-ACCEPTING CHEMOTAXIS PROTEIN 3"/>
    <property type="match status" value="1"/>
</dbReference>
<feature type="compositionally biased region" description="Polar residues" evidence="9">
    <location>
        <begin position="341"/>
        <end position="353"/>
    </location>
</feature>
<evidence type="ECO:0000313" key="12">
    <source>
        <dbReference type="EMBL" id="MBA2881767.1"/>
    </source>
</evidence>
<comment type="similarity">
    <text evidence="7">Belongs to the methyl-accepting chemotaxis (MCP) protein family.</text>
</comment>
<comment type="caution">
    <text evidence="12">The sequence shown here is derived from an EMBL/GenBank/DDBJ whole genome shotgun (WGS) entry which is preliminary data.</text>
</comment>
<dbReference type="AlphaFoldDB" id="A0A7W0C9Q7"/>
<evidence type="ECO:0000256" key="10">
    <source>
        <dbReference type="SAM" id="Phobius"/>
    </source>
</evidence>
<dbReference type="GO" id="GO:0005886">
    <property type="term" value="C:plasma membrane"/>
    <property type="evidence" value="ECO:0007669"/>
    <property type="project" value="UniProtKB-SubCell"/>
</dbReference>
<dbReference type="RefSeq" id="WP_181551422.1">
    <property type="nucleotide sequence ID" value="NZ_JACDUS010000005.1"/>
</dbReference>
<evidence type="ECO:0000256" key="6">
    <source>
        <dbReference type="ARBA" id="ARBA00023136"/>
    </source>
</evidence>
<dbReference type="CDD" id="cd12914">
    <property type="entry name" value="PDC1_DGC_like"/>
    <property type="match status" value="1"/>
</dbReference>
<dbReference type="SUPFAM" id="SSF58104">
    <property type="entry name" value="Methyl-accepting chemotaxis protein (MCP) signaling domain"/>
    <property type="match status" value="1"/>
</dbReference>
<feature type="compositionally biased region" description="Low complexity" evidence="9">
    <location>
        <begin position="355"/>
        <end position="371"/>
    </location>
</feature>
<dbReference type="GO" id="GO:0007165">
    <property type="term" value="P:signal transduction"/>
    <property type="evidence" value="ECO:0007669"/>
    <property type="project" value="UniProtKB-KW"/>
</dbReference>
<dbReference type="PROSITE" id="PS50111">
    <property type="entry name" value="CHEMOTAXIS_TRANSDUC_2"/>
    <property type="match status" value="1"/>
</dbReference>
<keyword evidence="8" id="KW-0807">Transducer</keyword>
<dbReference type="SUPFAM" id="SSF103190">
    <property type="entry name" value="Sensory domain-like"/>
    <property type="match status" value="1"/>
</dbReference>
<evidence type="ECO:0000256" key="7">
    <source>
        <dbReference type="ARBA" id="ARBA00029447"/>
    </source>
</evidence>
<keyword evidence="4 10" id="KW-0812">Transmembrane</keyword>
<dbReference type="SMART" id="SM00283">
    <property type="entry name" value="MA"/>
    <property type="match status" value="1"/>
</dbReference>
<dbReference type="InterPro" id="IPR033479">
    <property type="entry name" value="dCache_1"/>
</dbReference>
<feature type="region of interest" description="Disordered" evidence="9">
    <location>
        <begin position="546"/>
        <end position="566"/>
    </location>
</feature>
<feature type="compositionally biased region" description="Low complexity" evidence="9">
    <location>
        <begin position="554"/>
        <end position="566"/>
    </location>
</feature>
<dbReference type="InterPro" id="IPR004090">
    <property type="entry name" value="Chemotax_Me-accpt_rcpt"/>
</dbReference>
<evidence type="ECO:0000259" key="11">
    <source>
        <dbReference type="PROSITE" id="PS50111"/>
    </source>
</evidence>
<keyword evidence="6 10" id="KW-0472">Membrane</keyword>
<dbReference type="InterPro" id="IPR004089">
    <property type="entry name" value="MCPsignal_dom"/>
</dbReference>
<dbReference type="CDD" id="cd12912">
    <property type="entry name" value="PDC2_MCP_like"/>
    <property type="match status" value="1"/>
</dbReference>
<feature type="domain" description="Methyl-accepting transducer" evidence="11">
    <location>
        <begin position="333"/>
        <end position="562"/>
    </location>
</feature>
<keyword evidence="2" id="KW-1003">Cell membrane</keyword>
<evidence type="ECO:0000256" key="5">
    <source>
        <dbReference type="ARBA" id="ARBA00022989"/>
    </source>
</evidence>
<keyword evidence="3" id="KW-0145">Chemotaxis</keyword>
<evidence type="ECO:0000256" key="1">
    <source>
        <dbReference type="ARBA" id="ARBA00004651"/>
    </source>
</evidence>
<dbReference type="Proteomes" id="UP000525298">
    <property type="component" value="Unassembled WGS sequence"/>
</dbReference>
<dbReference type="InterPro" id="IPR029151">
    <property type="entry name" value="Sensor-like_sf"/>
</dbReference>
<dbReference type="Pfam" id="PF00015">
    <property type="entry name" value="MCPsignal"/>
    <property type="match status" value="1"/>
</dbReference>
<dbReference type="Pfam" id="PF02743">
    <property type="entry name" value="dCache_1"/>
    <property type="match status" value="1"/>
</dbReference>
<feature type="region of interest" description="Disordered" evidence="9">
    <location>
        <begin position="341"/>
        <end position="392"/>
    </location>
</feature>
<evidence type="ECO:0000256" key="8">
    <source>
        <dbReference type="PROSITE-ProRule" id="PRU00284"/>
    </source>
</evidence>
<dbReference type="InterPro" id="IPR051310">
    <property type="entry name" value="MCP_chemotaxis"/>
</dbReference>
<evidence type="ECO:0000256" key="2">
    <source>
        <dbReference type="ARBA" id="ARBA00022475"/>
    </source>
</evidence>
<dbReference type="CDD" id="cd11386">
    <property type="entry name" value="MCP_signal"/>
    <property type="match status" value="1"/>
</dbReference>
<gene>
    <name evidence="12" type="ORF">HNR65_002098</name>
</gene>
<dbReference type="PRINTS" id="PR00260">
    <property type="entry name" value="CHEMTRNSDUCR"/>
</dbReference>
<evidence type="ECO:0000313" key="13">
    <source>
        <dbReference type="Proteomes" id="UP000525298"/>
    </source>
</evidence>
<keyword evidence="13" id="KW-1185">Reference proteome</keyword>
<feature type="transmembrane region" description="Helical" evidence="10">
    <location>
        <begin position="296"/>
        <end position="315"/>
    </location>
</feature>
<evidence type="ECO:0000256" key="3">
    <source>
        <dbReference type="ARBA" id="ARBA00022500"/>
    </source>
</evidence>
<dbReference type="EMBL" id="JACDUS010000005">
    <property type="protein sequence ID" value="MBA2881767.1"/>
    <property type="molecule type" value="Genomic_DNA"/>
</dbReference>
<reference evidence="12 13" key="1">
    <citation type="submission" date="2020-07" db="EMBL/GenBank/DDBJ databases">
        <title>Genomic Encyclopedia of Type Strains, Phase IV (KMG-IV): sequencing the most valuable type-strain genomes for metagenomic binning, comparative biology and taxonomic classification.</title>
        <authorList>
            <person name="Goeker M."/>
        </authorList>
    </citation>
    <scope>NUCLEOTIDE SEQUENCE [LARGE SCALE GENOMIC DNA]</scope>
    <source>
        <strain evidence="12 13">DSM 17721</strain>
    </source>
</reference>
<proteinExistence type="inferred from homology"/>
<dbReference type="Gene3D" id="1.10.287.950">
    <property type="entry name" value="Methyl-accepting chemotaxis protein"/>
    <property type="match status" value="1"/>
</dbReference>
<dbReference type="PANTHER" id="PTHR43531">
    <property type="entry name" value="PROTEIN ICFG"/>
    <property type="match status" value="1"/>
</dbReference>
<protein>
    <submittedName>
        <fullName evidence="12">Methyl-accepting chemotaxis protein</fullName>
    </submittedName>
</protein>
<accession>A0A7W0C9Q7</accession>
<name>A0A7W0C9Q7_9BACT</name>